<dbReference type="EMBL" id="BAABHC010000042">
    <property type="protein sequence ID" value="GAA4445640.1"/>
    <property type="molecule type" value="Genomic_DNA"/>
</dbReference>
<comment type="caution">
    <text evidence="2">The sequence shown here is derived from an EMBL/GenBank/DDBJ whole genome shotgun (WGS) entry which is preliminary data.</text>
</comment>
<dbReference type="RefSeq" id="WP_345163823.1">
    <property type="nucleotide sequence ID" value="NZ_BAABHC010000042.1"/>
</dbReference>
<name>A0ABP8M9I6_9BACT</name>
<sequence length="132" mass="15445">MKKNILLLIMLVFGSASYAQHMSLTDDGLDKIVLAVDMDGQEMANLEMKQELQLTPEQYARIARLNEERFQKMLEAEQLYVQNEVLRSKTFRSIAIESDQTLKQVLDEKQMHRYLELEGRFNTPFVSENEEN</sequence>
<dbReference type="Proteomes" id="UP001500552">
    <property type="component" value="Unassembled WGS sequence"/>
</dbReference>
<feature type="chain" id="PRO_5046259229" evidence="1">
    <location>
        <begin position="19"/>
        <end position="132"/>
    </location>
</feature>
<keyword evidence="3" id="KW-1185">Reference proteome</keyword>
<protein>
    <submittedName>
        <fullName evidence="2">Uncharacterized protein</fullName>
    </submittedName>
</protein>
<keyword evidence="1" id="KW-0732">Signal</keyword>
<evidence type="ECO:0000313" key="3">
    <source>
        <dbReference type="Proteomes" id="UP001500552"/>
    </source>
</evidence>
<reference evidence="3" key="1">
    <citation type="journal article" date="2019" name="Int. J. Syst. Evol. Microbiol.">
        <title>The Global Catalogue of Microorganisms (GCM) 10K type strain sequencing project: providing services to taxonomists for standard genome sequencing and annotation.</title>
        <authorList>
            <consortium name="The Broad Institute Genomics Platform"/>
            <consortium name="The Broad Institute Genome Sequencing Center for Infectious Disease"/>
            <person name="Wu L."/>
            <person name="Ma J."/>
        </authorList>
    </citation>
    <scope>NUCLEOTIDE SEQUENCE [LARGE SCALE GENOMIC DNA]</scope>
    <source>
        <strain evidence="3">JCM 17926</strain>
    </source>
</reference>
<feature type="signal peptide" evidence="1">
    <location>
        <begin position="1"/>
        <end position="18"/>
    </location>
</feature>
<evidence type="ECO:0000313" key="2">
    <source>
        <dbReference type="EMBL" id="GAA4445640.1"/>
    </source>
</evidence>
<organism evidence="2 3">
    <name type="scientific">Pontibacter saemangeumensis</name>
    <dbReference type="NCBI Taxonomy" id="1084525"/>
    <lineage>
        <taxon>Bacteria</taxon>
        <taxon>Pseudomonadati</taxon>
        <taxon>Bacteroidota</taxon>
        <taxon>Cytophagia</taxon>
        <taxon>Cytophagales</taxon>
        <taxon>Hymenobacteraceae</taxon>
        <taxon>Pontibacter</taxon>
    </lineage>
</organism>
<gene>
    <name evidence="2" type="ORF">GCM10023188_49130</name>
</gene>
<accession>A0ABP8M9I6</accession>
<evidence type="ECO:0000256" key="1">
    <source>
        <dbReference type="SAM" id="SignalP"/>
    </source>
</evidence>
<proteinExistence type="predicted"/>